<dbReference type="InterPro" id="IPR029058">
    <property type="entry name" value="AB_hydrolase_fold"/>
</dbReference>
<evidence type="ECO:0000313" key="5">
    <source>
        <dbReference type="Proteomes" id="UP000245771"/>
    </source>
</evidence>
<evidence type="ECO:0000256" key="2">
    <source>
        <dbReference type="SAM" id="MobiDB-lite"/>
    </source>
</evidence>
<feature type="non-terminal residue" evidence="4">
    <location>
        <position position="359"/>
    </location>
</feature>
<sequence>MYERPVIPTEPIPYTPKHSRISPSSSPSPSPAPSPGPASSQKSHALSDTEDINELMRHPALLNHIKAPRNPIILCHGLYGFDVRGPFWGLEIHYWATVLDILRKKVGADVIVRGVPGTGAIADRAEALHKYLCSEEAGIKGKQVNFIGHSMGGLDARYLISVLKPAPEQYTPISLTSLSTPHRGSPFMDWCNANVGTGNDRSNEEAKPDTDQKESGKKKKNGKDSPLIDFSLFNRALSSIGGSFSSYMLSVLDQPAYAMLSTRYMAQVFNPTVPNSPDVAYFSVASRKRSLPIYHPLWLPKLILDAAAESRTAGGERDGSADALGSKSQGNDGLVSVESAKWGKFLGIIDGCDHWDLRG</sequence>
<dbReference type="AlphaFoldDB" id="A0A316VLS7"/>
<dbReference type="SUPFAM" id="SSF53474">
    <property type="entry name" value="alpha/beta-Hydrolases"/>
    <property type="match status" value="1"/>
</dbReference>
<protein>
    <submittedName>
        <fullName evidence="4">Alpha/beta-hydrolase</fullName>
    </submittedName>
</protein>
<feature type="region of interest" description="Disordered" evidence="2">
    <location>
        <begin position="190"/>
        <end position="223"/>
    </location>
</feature>
<comment type="similarity">
    <text evidence="1">Belongs to the putative lipase ROG1 family.</text>
</comment>
<dbReference type="PANTHER" id="PTHR11440">
    <property type="entry name" value="LECITHIN-CHOLESTEROL ACYLTRANSFERASE-RELATED"/>
    <property type="match status" value="1"/>
</dbReference>
<dbReference type="EMBL" id="KZ819602">
    <property type="protein sequence ID" value="PWN38038.1"/>
    <property type="molecule type" value="Genomic_DNA"/>
</dbReference>
<evidence type="ECO:0000259" key="3">
    <source>
        <dbReference type="Pfam" id="PF05057"/>
    </source>
</evidence>
<organism evidence="4 5">
    <name type="scientific">Meira miltonrushii</name>
    <dbReference type="NCBI Taxonomy" id="1280837"/>
    <lineage>
        <taxon>Eukaryota</taxon>
        <taxon>Fungi</taxon>
        <taxon>Dikarya</taxon>
        <taxon>Basidiomycota</taxon>
        <taxon>Ustilaginomycotina</taxon>
        <taxon>Exobasidiomycetes</taxon>
        <taxon>Exobasidiales</taxon>
        <taxon>Brachybasidiaceae</taxon>
        <taxon>Meira</taxon>
    </lineage>
</organism>
<dbReference type="OrthoDB" id="5592486at2759"/>
<dbReference type="Pfam" id="PF05057">
    <property type="entry name" value="DUF676"/>
    <property type="match status" value="1"/>
</dbReference>
<proteinExistence type="inferred from homology"/>
<feature type="compositionally biased region" description="Pro residues" evidence="2">
    <location>
        <begin position="26"/>
        <end position="36"/>
    </location>
</feature>
<dbReference type="InParanoid" id="A0A316VLS7"/>
<keyword evidence="5" id="KW-1185">Reference proteome</keyword>
<dbReference type="STRING" id="1280837.A0A316VLS7"/>
<name>A0A316VLS7_9BASI</name>
<dbReference type="Gene3D" id="3.40.50.1820">
    <property type="entry name" value="alpha/beta hydrolase"/>
    <property type="match status" value="1"/>
</dbReference>
<evidence type="ECO:0000256" key="1">
    <source>
        <dbReference type="ARBA" id="ARBA00007920"/>
    </source>
</evidence>
<feature type="region of interest" description="Disordered" evidence="2">
    <location>
        <begin position="1"/>
        <end position="47"/>
    </location>
</feature>
<gene>
    <name evidence="4" type="ORF">FA14DRAFT_119902</name>
</gene>
<evidence type="ECO:0000313" key="4">
    <source>
        <dbReference type="EMBL" id="PWN38038.1"/>
    </source>
</evidence>
<dbReference type="Proteomes" id="UP000245771">
    <property type="component" value="Unassembled WGS sequence"/>
</dbReference>
<dbReference type="GO" id="GO:0016787">
    <property type="term" value="F:hydrolase activity"/>
    <property type="evidence" value="ECO:0007669"/>
    <property type="project" value="UniProtKB-KW"/>
</dbReference>
<dbReference type="GeneID" id="37018161"/>
<feature type="domain" description="DUF676" evidence="3">
    <location>
        <begin position="140"/>
        <end position="189"/>
    </location>
</feature>
<feature type="compositionally biased region" description="Basic and acidic residues" evidence="2">
    <location>
        <begin position="201"/>
        <end position="215"/>
    </location>
</feature>
<keyword evidence="4" id="KW-0378">Hydrolase</keyword>
<dbReference type="RefSeq" id="XP_025358340.1">
    <property type="nucleotide sequence ID" value="XM_025496380.1"/>
</dbReference>
<reference evidence="4 5" key="1">
    <citation type="journal article" date="2018" name="Mol. Biol. Evol.">
        <title>Broad Genomic Sampling Reveals a Smut Pathogenic Ancestry of the Fungal Clade Ustilaginomycotina.</title>
        <authorList>
            <person name="Kijpornyongpan T."/>
            <person name="Mondo S.J."/>
            <person name="Barry K."/>
            <person name="Sandor L."/>
            <person name="Lee J."/>
            <person name="Lipzen A."/>
            <person name="Pangilinan J."/>
            <person name="LaButti K."/>
            <person name="Hainaut M."/>
            <person name="Henrissat B."/>
            <person name="Grigoriev I.V."/>
            <person name="Spatafora J.W."/>
            <person name="Aime M.C."/>
        </authorList>
    </citation>
    <scope>NUCLEOTIDE SEQUENCE [LARGE SCALE GENOMIC DNA]</scope>
    <source>
        <strain evidence="4 5">MCA 3882</strain>
    </source>
</reference>
<accession>A0A316VLS7</accession>
<dbReference type="InterPro" id="IPR007751">
    <property type="entry name" value="DUF676_lipase-like"/>
</dbReference>